<proteinExistence type="inferred from homology"/>
<feature type="transmembrane region" description="Helical" evidence="8">
    <location>
        <begin position="253"/>
        <end position="273"/>
    </location>
</feature>
<evidence type="ECO:0000313" key="10">
    <source>
        <dbReference type="EMBL" id="TEB36709.1"/>
    </source>
</evidence>
<feature type="transmembrane region" description="Helical" evidence="8">
    <location>
        <begin position="293"/>
        <end position="314"/>
    </location>
</feature>
<comment type="similarity">
    <text evidence="2 8">Belongs to the ZIP transporter (TC 2.A.5) family.</text>
</comment>
<evidence type="ECO:0000256" key="3">
    <source>
        <dbReference type="ARBA" id="ARBA00022448"/>
    </source>
</evidence>
<keyword evidence="4 8" id="KW-0812">Transmembrane</keyword>
<sequence>MDAVVEELEHNHCDHHHVQNDYMGLRIAAIFIIAVGSMAGALFPVLARKSTWLHVPKPVFDFAKYFGSGVIIATAFIHLLAPALEALGSECIAEAWGEYPYALALCMLSIFALFIVELVAFRWGTAKLARIGKSHDSHGHGLGAHAAHGPETETPAPTNKEKEVTSDAESATSHNHGGMRTWSTDTATQVIGIGILEFGVVLHSILIGLTLAVDEDFKILFVVLVFHQTFEGLGLGSRLAYMDLPQRYSWIPIVAAIFYGITTPLGIAVGLGVRSSYNAESATASIVSGVLDSISAGILVYTGLVELLAHEFLFNKEMMASSNGKLAYALLSMMLGAGLMSLLGKWA</sequence>
<dbReference type="GO" id="GO:0005385">
    <property type="term" value="F:zinc ion transmembrane transporter activity"/>
    <property type="evidence" value="ECO:0007669"/>
    <property type="project" value="InterPro"/>
</dbReference>
<evidence type="ECO:0000256" key="7">
    <source>
        <dbReference type="ARBA" id="ARBA00023136"/>
    </source>
</evidence>
<organism evidence="10 11">
    <name type="scientific">Coprinellus micaceus</name>
    <name type="common">Glistening ink-cap mushroom</name>
    <name type="synonym">Coprinus micaceus</name>
    <dbReference type="NCBI Taxonomy" id="71717"/>
    <lineage>
        <taxon>Eukaryota</taxon>
        <taxon>Fungi</taxon>
        <taxon>Dikarya</taxon>
        <taxon>Basidiomycota</taxon>
        <taxon>Agaricomycotina</taxon>
        <taxon>Agaricomycetes</taxon>
        <taxon>Agaricomycetidae</taxon>
        <taxon>Agaricales</taxon>
        <taxon>Agaricineae</taxon>
        <taxon>Psathyrellaceae</taxon>
        <taxon>Coprinellus</taxon>
    </lineage>
</organism>
<keyword evidence="5 8" id="KW-1133">Transmembrane helix</keyword>
<gene>
    <name evidence="10" type="ORF">FA13DRAFT_1727068</name>
</gene>
<feature type="transmembrane region" description="Helical" evidence="8">
    <location>
        <begin position="101"/>
        <end position="121"/>
    </location>
</feature>
<evidence type="ECO:0000256" key="1">
    <source>
        <dbReference type="ARBA" id="ARBA00004141"/>
    </source>
</evidence>
<evidence type="ECO:0000313" key="11">
    <source>
        <dbReference type="Proteomes" id="UP000298030"/>
    </source>
</evidence>
<dbReference type="Proteomes" id="UP000298030">
    <property type="component" value="Unassembled WGS sequence"/>
</dbReference>
<protein>
    <submittedName>
        <fullName evidence="10">ZIP-like iron-zinc transporter</fullName>
    </submittedName>
</protein>
<accession>A0A4Y7TT28</accession>
<feature type="region of interest" description="Disordered" evidence="9">
    <location>
        <begin position="139"/>
        <end position="181"/>
    </location>
</feature>
<dbReference type="PANTHER" id="PTHR11040:SF32">
    <property type="entry name" value="ZINC-REGULATED TRANSPORTER 1"/>
    <property type="match status" value="1"/>
</dbReference>
<keyword evidence="11" id="KW-1185">Reference proteome</keyword>
<feature type="compositionally biased region" description="Polar residues" evidence="9">
    <location>
        <begin position="167"/>
        <end position="181"/>
    </location>
</feature>
<keyword evidence="7 8" id="KW-0472">Membrane</keyword>
<dbReference type="InterPro" id="IPR003689">
    <property type="entry name" value="ZIP"/>
</dbReference>
<dbReference type="GO" id="GO:0005886">
    <property type="term" value="C:plasma membrane"/>
    <property type="evidence" value="ECO:0007669"/>
    <property type="project" value="TreeGrafter"/>
</dbReference>
<dbReference type="OrthoDB" id="448280at2759"/>
<dbReference type="EMBL" id="QPFP01000005">
    <property type="protein sequence ID" value="TEB36709.1"/>
    <property type="molecule type" value="Genomic_DNA"/>
</dbReference>
<evidence type="ECO:0000256" key="9">
    <source>
        <dbReference type="SAM" id="MobiDB-lite"/>
    </source>
</evidence>
<evidence type="ECO:0000256" key="2">
    <source>
        <dbReference type="ARBA" id="ARBA00006939"/>
    </source>
</evidence>
<feature type="transmembrane region" description="Helical" evidence="8">
    <location>
        <begin position="59"/>
        <end position="81"/>
    </location>
</feature>
<evidence type="ECO:0000256" key="5">
    <source>
        <dbReference type="ARBA" id="ARBA00022989"/>
    </source>
</evidence>
<reference evidence="10 11" key="1">
    <citation type="journal article" date="2019" name="Nat. Ecol. Evol.">
        <title>Megaphylogeny resolves global patterns of mushroom evolution.</title>
        <authorList>
            <person name="Varga T."/>
            <person name="Krizsan K."/>
            <person name="Foldi C."/>
            <person name="Dima B."/>
            <person name="Sanchez-Garcia M."/>
            <person name="Sanchez-Ramirez S."/>
            <person name="Szollosi G.J."/>
            <person name="Szarkandi J.G."/>
            <person name="Papp V."/>
            <person name="Albert L."/>
            <person name="Andreopoulos W."/>
            <person name="Angelini C."/>
            <person name="Antonin V."/>
            <person name="Barry K.W."/>
            <person name="Bougher N.L."/>
            <person name="Buchanan P."/>
            <person name="Buyck B."/>
            <person name="Bense V."/>
            <person name="Catcheside P."/>
            <person name="Chovatia M."/>
            <person name="Cooper J."/>
            <person name="Damon W."/>
            <person name="Desjardin D."/>
            <person name="Finy P."/>
            <person name="Geml J."/>
            <person name="Haridas S."/>
            <person name="Hughes K."/>
            <person name="Justo A."/>
            <person name="Karasinski D."/>
            <person name="Kautmanova I."/>
            <person name="Kiss B."/>
            <person name="Kocsube S."/>
            <person name="Kotiranta H."/>
            <person name="LaButti K.M."/>
            <person name="Lechner B.E."/>
            <person name="Liimatainen K."/>
            <person name="Lipzen A."/>
            <person name="Lukacs Z."/>
            <person name="Mihaltcheva S."/>
            <person name="Morgado L.N."/>
            <person name="Niskanen T."/>
            <person name="Noordeloos M.E."/>
            <person name="Ohm R.A."/>
            <person name="Ortiz-Santana B."/>
            <person name="Ovrebo C."/>
            <person name="Racz N."/>
            <person name="Riley R."/>
            <person name="Savchenko A."/>
            <person name="Shiryaev A."/>
            <person name="Soop K."/>
            <person name="Spirin V."/>
            <person name="Szebenyi C."/>
            <person name="Tomsovsky M."/>
            <person name="Tulloss R.E."/>
            <person name="Uehling J."/>
            <person name="Grigoriev I.V."/>
            <person name="Vagvolgyi C."/>
            <person name="Papp T."/>
            <person name="Martin F.M."/>
            <person name="Miettinen O."/>
            <person name="Hibbett D.S."/>
            <person name="Nagy L.G."/>
        </authorList>
    </citation>
    <scope>NUCLEOTIDE SEQUENCE [LARGE SCALE GENOMIC DNA]</scope>
    <source>
        <strain evidence="10 11">FP101781</strain>
    </source>
</reference>
<dbReference type="InterPro" id="IPR004698">
    <property type="entry name" value="Zn/Fe_permease_fun/pln"/>
</dbReference>
<comment type="caution">
    <text evidence="10">The sequence shown here is derived from an EMBL/GenBank/DDBJ whole genome shotgun (WGS) entry which is preliminary data.</text>
</comment>
<dbReference type="AlphaFoldDB" id="A0A4Y7TT28"/>
<evidence type="ECO:0000256" key="6">
    <source>
        <dbReference type="ARBA" id="ARBA00023065"/>
    </source>
</evidence>
<dbReference type="NCBIfam" id="TIGR00820">
    <property type="entry name" value="zip"/>
    <property type="match status" value="1"/>
</dbReference>
<keyword evidence="3 8" id="KW-0813">Transport</keyword>
<dbReference type="STRING" id="71717.A0A4Y7TT28"/>
<dbReference type="Pfam" id="PF02535">
    <property type="entry name" value="Zip"/>
    <property type="match status" value="1"/>
</dbReference>
<keyword evidence="6 8" id="KW-0406">Ion transport</keyword>
<comment type="caution">
    <text evidence="8">Lacks conserved residue(s) required for the propagation of feature annotation.</text>
</comment>
<feature type="transmembrane region" description="Helical" evidence="8">
    <location>
        <begin position="190"/>
        <end position="213"/>
    </location>
</feature>
<feature type="transmembrane region" description="Helical" evidence="8">
    <location>
        <begin position="326"/>
        <end position="344"/>
    </location>
</feature>
<comment type="subcellular location">
    <subcellularLocation>
        <location evidence="1 8">Membrane</location>
        <topology evidence="1 8">Multi-pass membrane protein</topology>
    </subcellularLocation>
</comment>
<evidence type="ECO:0000256" key="8">
    <source>
        <dbReference type="RuleBase" id="RU362088"/>
    </source>
</evidence>
<name>A0A4Y7TT28_COPMI</name>
<feature type="transmembrane region" description="Helical" evidence="8">
    <location>
        <begin position="27"/>
        <end position="47"/>
    </location>
</feature>
<dbReference type="PANTHER" id="PTHR11040">
    <property type="entry name" value="ZINC/IRON TRANSPORTER"/>
    <property type="match status" value="1"/>
</dbReference>
<evidence type="ECO:0000256" key="4">
    <source>
        <dbReference type="ARBA" id="ARBA00022692"/>
    </source>
</evidence>